<feature type="domain" description="Aldehyde dehydrogenase" evidence="6">
    <location>
        <begin position="25"/>
        <end position="491"/>
    </location>
</feature>
<evidence type="ECO:0000256" key="1">
    <source>
        <dbReference type="ARBA" id="ARBA00009986"/>
    </source>
</evidence>
<dbReference type="EMBL" id="QRGA01000013">
    <property type="protein sequence ID" value="RDU96701.1"/>
    <property type="molecule type" value="Genomic_DNA"/>
</dbReference>
<dbReference type="OrthoDB" id="6187633at2"/>
<dbReference type="GO" id="GO:0016620">
    <property type="term" value="F:oxidoreductase activity, acting on the aldehyde or oxo group of donors, NAD or NADP as acceptor"/>
    <property type="evidence" value="ECO:0007669"/>
    <property type="project" value="InterPro"/>
</dbReference>
<dbReference type="InterPro" id="IPR016161">
    <property type="entry name" value="Ald_DH/histidinol_DH"/>
</dbReference>
<dbReference type="InterPro" id="IPR016160">
    <property type="entry name" value="Ald_DH_CS_CYS"/>
</dbReference>
<dbReference type="RefSeq" id="WP_115535755.1">
    <property type="nucleotide sequence ID" value="NZ_QRGA01000013.1"/>
</dbReference>
<reference evidence="7 8" key="1">
    <citation type="submission" date="2018-08" db="EMBL/GenBank/DDBJ databases">
        <title>Paraburkholderia sp. DHOM06 isolated from forest soil.</title>
        <authorList>
            <person name="Gao Z.-H."/>
            <person name="Qiu L.-H."/>
        </authorList>
    </citation>
    <scope>NUCLEOTIDE SEQUENCE [LARGE SCALE GENOMIC DNA]</scope>
    <source>
        <strain evidence="7 8">DHOM06</strain>
    </source>
</reference>
<keyword evidence="3" id="KW-0520">NAD</keyword>
<gene>
    <name evidence="7" type="ORF">DWV00_22130</name>
</gene>
<accession>A0A3D8JWE6</accession>
<protein>
    <submittedName>
        <fullName evidence="7">2-hydroxymuconic semialdehyde dehydrogenase</fullName>
        <ecNumber evidence="7">1.2.1.85</ecNumber>
    </submittedName>
</protein>
<dbReference type="NCBIfam" id="TIGR03216">
    <property type="entry name" value="OH_muco_semi_DH"/>
    <property type="match status" value="1"/>
</dbReference>
<dbReference type="Gene3D" id="3.40.309.10">
    <property type="entry name" value="Aldehyde Dehydrogenase, Chain A, domain 2"/>
    <property type="match status" value="1"/>
</dbReference>
<evidence type="ECO:0000256" key="2">
    <source>
        <dbReference type="ARBA" id="ARBA00023002"/>
    </source>
</evidence>
<organism evidence="7 8">
    <name type="scientific">Trinickia dinghuensis</name>
    <dbReference type="NCBI Taxonomy" id="2291023"/>
    <lineage>
        <taxon>Bacteria</taxon>
        <taxon>Pseudomonadati</taxon>
        <taxon>Pseudomonadota</taxon>
        <taxon>Betaproteobacteria</taxon>
        <taxon>Burkholderiales</taxon>
        <taxon>Burkholderiaceae</taxon>
        <taxon>Trinickia</taxon>
    </lineage>
</organism>
<dbReference type="SUPFAM" id="SSF53720">
    <property type="entry name" value="ALDH-like"/>
    <property type="match status" value="1"/>
</dbReference>
<comment type="caution">
    <text evidence="7">The sequence shown here is derived from an EMBL/GenBank/DDBJ whole genome shotgun (WGS) entry which is preliminary data.</text>
</comment>
<dbReference type="Pfam" id="PF00171">
    <property type="entry name" value="Aldedh"/>
    <property type="match status" value="1"/>
</dbReference>
<keyword evidence="2 5" id="KW-0560">Oxidoreductase</keyword>
<dbReference type="FunFam" id="3.40.605.10:FF:000007">
    <property type="entry name" value="NAD/NADP-dependent betaine aldehyde dehydrogenase"/>
    <property type="match status" value="1"/>
</dbReference>
<dbReference type="PROSITE" id="PS00687">
    <property type="entry name" value="ALDEHYDE_DEHYDR_GLU"/>
    <property type="match status" value="1"/>
</dbReference>
<proteinExistence type="inferred from homology"/>
<evidence type="ECO:0000256" key="4">
    <source>
        <dbReference type="PROSITE-ProRule" id="PRU10007"/>
    </source>
</evidence>
<dbReference type="InterPro" id="IPR017628">
    <property type="entry name" value="OHmuconic_semiald_DH"/>
</dbReference>
<evidence type="ECO:0000313" key="7">
    <source>
        <dbReference type="EMBL" id="RDU96701.1"/>
    </source>
</evidence>
<feature type="active site" evidence="4">
    <location>
        <position position="263"/>
    </location>
</feature>
<name>A0A3D8JWE6_9BURK</name>
<keyword evidence="8" id="KW-1185">Reference proteome</keyword>
<dbReference type="AlphaFoldDB" id="A0A3D8JWE6"/>
<dbReference type="PROSITE" id="PS00070">
    <property type="entry name" value="ALDEHYDE_DEHYDR_CYS"/>
    <property type="match status" value="1"/>
</dbReference>
<dbReference type="InterPro" id="IPR029510">
    <property type="entry name" value="Ald_DH_CS_GLU"/>
</dbReference>
<dbReference type="InterPro" id="IPR016163">
    <property type="entry name" value="Ald_DH_C"/>
</dbReference>
<evidence type="ECO:0000313" key="8">
    <source>
        <dbReference type="Proteomes" id="UP000256838"/>
    </source>
</evidence>
<evidence type="ECO:0000259" key="6">
    <source>
        <dbReference type="Pfam" id="PF00171"/>
    </source>
</evidence>
<dbReference type="FunFam" id="3.40.309.10:FF:000009">
    <property type="entry name" value="Aldehyde dehydrogenase A"/>
    <property type="match status" value="1"/>
</dbReference>
<evidence type="ECO:0000256" key="5">
    <source>
        <dbReference type="RuleBase" id="RU003345"/>
    </source>
</evidence>
<dbReference type="PANTHER" id="PTHR43720">
    <property type="entry name" value="2-AMINOMUCONIC SEMIALDEHYDE DEHYDROGENASE"/>
    <property type="match status" value="1"/>
</dbReference>
<dbReference type="PANTHER" id="PTHR43720:SF2">
    <property type="entry name" value="2-AMINOMUCONIC SEMIALDEHYDE DEHYDROGENASE"/>
    <property type="match status" value="1"/>
</dbReference>
<sequence length="496" mass="52964">MNQEASGAAHAPRLFRHYIDGEFVASATTFDDLNPVDGTLVARVCEADEASVDRAVRAARAAQRAGWGETTPAQRAAWLQRIADGIEARFDEFVAAEVADTGRPLEQARSLDVARGIANFRTFADLIRTSHNECFETHAADGGEFMNYVTRKPLGVVGIISPWNLPLLLLSWKVAPALAMGNCVVAKPSEETPGSATLLAEVIHAAGLPRGVFNLVHGHGPNAAGEFLSRHSGIAAVTFTGESRTGSTIMKTVADGVKKISFELGGKNAAVVFADADFDAAVEGVVKSSFTNAGQVCLCSERVYVERPIFERFVAALKARTETLSVGAPEDPATTMGPLISQSHREKVLSYFRLAVEEGATVVTGGGVPTFGDARDSGAFVQPTVWIGLPDGARCVTEEVFGPVCHIAPFDTEAEVIGRVNDSAYGLAASVWTTHLARGHRVAKRIETGIVWLNAWFVRDLRTPFGGTKLSGIGREGGRHSLDFYSELTNVCVRVA</sequence>
<dbReference type="InterPro" id="IPR016162">
    <property type="entry name" value="Ald_DH_N"/>
</dbReference>
<dbReference type="CDD" id="cd07093">
    <property type="entry name" value="ALDH_F8_HMSADH"/>
    <property type="match status" value="1"/>
</dbReference>
<dbReference type="EC" id="1.2.1.85" evidence="7"/>
<dbReference type="Gene3D" id="3.40.605.10">
    <property type="entry name" value="Aldehyde Dehydrogenase, Chain A, domain 1"/>
    <property type="match status" value="1"/>
</dbReference>
<dbReference type="Proteomes" id="UP000256838">
    <property type="component" value="Unassembled WGS sequence"/>
</dbReference>
<evidence type="ECO:0000256" key="3">
    <source>
        <dbReference type="ARBA" id="ARBA00023027"/>
    </source>
</evidence>
<comment type="similarity">
    <text evidence="1 5">Belongs to the aldehyde dehydrogenase family.</text>
</comment>
<dbReference type="InterPro" id="IPR015590">
    <property type="entry name" value="Aldehyde_DH_dom"/>
</dbReference>